<feature type="coiled-coil region" evidence="1">
    <location>
        <begin position="8"/>
        <end position="56"/>
    </location>
</feature>
<organism evidence="2 3">
    <name type="scientific">Clostridium lentum</name>
    <dbReference type="NCBI Taxonomy" id="2763037"/>
    <lineage>
        <taxon>Bacteria</taxon>
        <taxon>Bacillati</taxon>
        <taxon>Bacillota</taxon>
        <taxon>Clostridia</taxon>
        <taxon>Eubacteriales</taxon>
        <taxon>Clostridiaceae</taxon>
        <taxon>Clostridium</taxon>
    </lineage>
</organism>
<reference evidence="2" key="1">
    <citation type="submission" date="2020-08" db="EMBL/GenBank/DDBJ databases">
        <title>Genome public.</title>
        <authorList>
            <person name="Liu C."/>
            <person name="Sun Q."/>
        </authorList>
    </citation>
    <scope>NUCLEOTIDE SEQUENCE</scope>
    <source>
        <strain evidence="2">NSJ-42</strain>
    </source>
</reference>
<name>A0A8I0A4G6_9CLOT</name>
<dbReference type="EMBL" id="JACOOQ010000001">
    <property type="protein sequence ID" value="MBC5638955.1"/>
    <property type="molecule type" value="Genomic_DNA"/>
</dbReference>
<keyword evidence="1" id="KW-0175">Coiled coil</keyword>
<evidence type="ECO:0000313" key="3">
    <source>
        <dbReference type="Proteomes" id="UP000662088"/>
    </source>
</evidence>
<dbReference type="RefSeq" id="WP_022212197.1">
    <property type="nucleotide sequence ID" value="NZ_JACOOQ010000001.1"/>
</dbReference>
<proteinExistence type="predicted"/>
<dbReference type="Proteomes" id="UP000662088">
    <property type="component" value="Unassembled WGS sequence"/>
</dbReference>
<evidence type="ECO:0000313" key="2">
    <source>
        <dbReference type="EMBL" id="MBC5638955.1"/>
    </source>
</evidence>
<sequence>MLNIIEIVSELNKNTNSIKEKYEELQKELEEKNNKIKDLESKIIDQQKIIDEQNNIINFKTNCNDSDCNEEDENLGLLGDINKLSWISENGAVYSINNGNLIIEGKNRYANIYLYYKEVDGNYVEGVRTKYILNVEGNIERGCTNGYICSRNYRIINSFNKEIELFATWKRTLKVTFMLNQANWEDSKVIISKIKLSL</sequence>
<evidence type="ECO:0000256" key="1">
    <source>
        <dbReference type="SAM" id="Coils"/>
    </source>
</evidence>
<accession>A0A8I0A4G6</accession>
<comment type="caution">
    <text evidence="2">The sequence shown here is derived from an EMBL/GenBank/DDBJ whole genome shotgun (WGS) entry which is preliminary data.</text>
</comment>
<dbReference type="AlphaFoldDB" id="A0A8I0A4G6"/>
<keyword evidence="3" id="KW-1185">Reference proteome</keyword>
<gene>
    <name evidence="2" type="ORF">H8R92_00640</name>
</gene>
<protein>
    <submittedName>
        <fullName evidence="2">Uncharacterized protein</fullName>
    </submittedName>
</protein>